<evidence type="ECO:0008006" key="4">
    <source>
        <dbReference type="Google" id="ProtNLM"/>
    </source>
</evidence>
<dbReference type="AlphaFoldDB" id="A0AAV9PXY9"/>
<feature type="region of interest" description="Disordered" evidence="1">
    <location>
        <begin position="71"/>
        <end position="111"/>
    </location>
</feature>
<dbReference type="Proteomes" id="UP001345827">
    <property type="component" value="Unassembled WGS sequence"/>
</dbReference>
<organism evidence="2 3">
    <name type="scientific">Vermiconidia calcicola</name>
    <dbReference type="NCBI Taxonomy" id="1690605"/>
    <lineage>
        <taxon>Eukaryota</taxon>
        <taxon>Fungi</taxon>
        <taxon>Dikarya</taxon>
        <taxon>Ascomycota</taxon>
        <taxon>Pezizomycotina</taxon>
        <taxon>Dothideomycetes</taxon>
        <taxon>Dothideomycetidae</taxon>
        <taxon>Mycosphaerellales</taxon>
        <taxon>Extremaceae</taxon>
        <taxon>Vermiconidia</taxon>
    </lineage>
</organism>
<name>A0AAV9PXY9_9PEZI</name>
<reference evidence="2 3" key="1">
    <citation type="submission" date="2023-06" db="EMBL/GenBank/DDBJ databases">
        <title>Black Yeasts Isolated from many extreme environments.</title>
        <authorList>
            <person name="Coleine C."/>
            <person name="Stajich J.E."/>
            <person name="Selbmann L."/>
        </authorList>
    </citation>
    <scope>NUCLEOTIDE SEQUENCE [LARGE SCALE GENOMIC DNA]</scope>
    <source>
        <strain evidence="2 3">CCFEE 5887</strain>
    </source>
</reference>
<feature type="compositionally biased region" description="Basic and acidic residues" evidence="1">
    <location>
        <begin position="75"/>
        <end position="102"/>
    </location>
</feature>
<proteinExistence type="predicted"/>
<feature type="region of interest" description="Disordered" evidence="1">
    <location>
        <begin position="1"/>
        <end position="23"/>
    </location>
</feature>
<protein>
    <recommendedName>
        <fullName evidence="4">C2H2-type domain-containing protein</fullName>
    </recommendedName>
</protein>
<gene>
    <name evidence="2" type="ORF">LTR25_008152</name>
</gene>
<evidence type="ECO:0000313" key="2">
    <source>
        <dbReference type="EMBL" id="KAK5531822.1"/>
    </source>
</evidence>
<evidence type="ECO:0000256" key="1">
    <source>
        <dbReference type="SAM" id="MobiDB-lite"/>
    </source>
</evidence>
<accession>A0AAV9PXY9</accession>
<comment type="caution">
    <text evidence="2">The sequence shown here is derived from an EMBL/GenBank/DDBJ whole genome shotgun (WGS) entry which is preliminary data.</text>
</comment>
<keyword evidence="3" id="KW-1185">Reference proteome</keyword>
<evidence type="ECO:0000313" key="3">
    <source>
        <dbReference type="Proteomes" id="UP001345827"/>
    </source>
</evidence>
<dbReference type="EMBL" id="JAXLQG010000016">
    <property type="protein sequence ID" value="KAK5531822.1"/>
    <property type="molecule type" value="Genomic_DNA"/>
</dbReference>
<sequence length="284" mass="32035">MPPFFPNARNRRPSPTPVDRASDKAVALAKKIPKGSTSKWDNGSIITSFSSQVPTEVPRAHVVPRYTNESLYESKMNHRGPELRGERESGRARARRPPRDPQEPDEMDIPMSPMNQLPKVSFLPIYDLVLLLQQRGISVNLTAAAVREASAQGLINRPLGLNTDRVGTDVYNTSTSDIDVINEALTFLLNCGADIDFVSLQREQPTLLFRCNCCSETFMSQREREEHRSGVFRTCEHCNDDSLTFECRTLFDEHMRKVHKMKRASYGTPADTRSEHVYGAGLRV</sequence>